<proteinExistence type="predicted"/>
<protein>
    <submittedName>
        <fullName evidence="1">10490_t:CDS:1</fullName>
    </submittedName>
</protein>
<dbReference type="Proteomes" id="UP000789366">
    <property type="component" value="Unassembled WGS sequence"/>
</dbReference>
<feature type="non-terminal residue" evidence="1">
    <location>
        <position position="843"/>
    </location>
</feature>
<gene>
    <name evidence="1" type="ORF">SPELUC_LOCUS5507</name>
</gene>
<dbReference type="EMBL" id="CAJVPW010005666">
    <property type="protein sequence ID" value="CAG8558516.1"/>
    <property type="molecule type" value="Genomic_DNA"/>
</dbReference>
<keyword evidence="2" id="KW-1185">Reference proteome</keyword>
<evidence type="ECO:0000313" key="1">
    <source>
        <dbReference type="EMBL" id="CAG8558516.1"/>
    </source>
</evidence>
<reference evidence="1" key="1">
    <citation type="submission" date="2021-06" db="EMBL/GenBank/DDBJ databases">
        <authorList>
            <person name="Kallberg Y."/>
            <person name="Tangrot J."/>
            <person name="Rosling A."/>
        </authorList>
    </citation>
    <scope>NUCLEOTIDE SEQUENCE</scope>
    <source>
        <strain evidence="1">28 12/20/2015</strain>
    </source>
</reference>
<organism evidence="1 2">
    <name type="scientific">Cetraspora pellucida</name>
    <dbReference type="NCBI Taxonomy" id="1433469"/>
    <lineage>
        <taxon>Eukaryota</taxon>
        <taxon>Fungi</taxon>
        <taxon>Fungi incertae sedis</taxon>
        <taxon>Mucoromycota</taxon>
        <taxon>Glomeromycotina</taxon>
        <taxon>Glomeromycetes</taxon>
        <taxon>Diversisporales</taxon>
        <taxon>Gigasporaceae</taxon>
        <taxon>Cetraspora</taxon>
    </lineage>
</organism>
<accession>A0ACA9LZY2</accession>
<evidence type="ECO:0000313" key="2">
    <source>
        <dbReference type="Proteomes" id="UP000789366"/>
    </source>
</evidence>
<comment type="caution">
    <text evidence="1">The sequence shown here is derived from an EMBL/GenBank/DDBJ whole genome shotgun (WGS) entry which is preliminary data.</text>
</comment>
<name>A0ACA9LZY2_9GLOM</name>
<sequence>MWYDFLAVVNAIIDAIWPGEYNQQVKYIWGLAGMIVSPFISRMLSIEQAIAISMLRRWGYLLVKATNRYSPQELTVSDEKKILVDQIGDAIFDQWPEQFKDSKITHPEYIPYYLDPKMKYSPGLPFLVKLKTRRELKLIGNEAGLIQACLTNLGQLVRDMPIIYSTPKIKIETKFNTDDDLHELERIKGGTGQSATSFDNTWATFIAVWLKYYNFQKPILQFFEENLIYNNGDDSIWGCRIKWKHMDHRLIDAFKEFGMDLEVEFHNDIEFIQYLGNKVYRLKKNFHPDLHYQYRLYETLKHMNKNSIPYCKWPELIVYHDPSATLLRRTSFRYYQGSVQNRNYLHASIQRNCDHAYNAAWNPDLYRMFAYEYIDDLNELARYYRVKGFSARVITDQKLDRKDRYFLQVKIDTPNLKSLTKKKDKLFWEFVRSFKYPTYYQVLNVQLRIHDDVNKYELYYKKFLKGGTILYDILNLDLDDLSILFQSLPRQLYKMQPTLLTFFPGNYLNPSWEEIQQRQLPTMNEFQQLVNQPPVGGYCDSYSFLYNIRNNLQYYQNIFFDPVINTFGADYFYQQAVTLASIPFTDSAHNLAQLIRKQQQAKEQPFERGKKGEVDYSPWLNLMKDKDGHFQTLWQNTGKAIVVNSGTGTGKSSRLPYTLYLLRNEASLRYLQTVTTGLKYITQQSIVISDEFHELNPDMFVCYDLLHEMNNPLGVPIYHKLILSSATPQTVPGIPADVWDTGLPDRFQLTILKHDVDVLNLHQWVSELPEYKEFTENDGGIIIREPFVTRHAQLKKALNDAFPKRMSYSLHRGNSNEPIPTDRVIISSNVINAGIDIQSTPAI</sequence>